<dbReference type="SUPFAM" id="SSF51735">
    <property type="entry name" value="NAD(P)-binding Rossmann-fold domains"/>
    <property type="match status" value="1"/>
</dbReference>
<organism evidence="3 4">
    <name type="scientific">Paenibacillus amylolyticus</name>
    <dbReference type="NCBI Taxonomy" id="1451"/>
    <lineage>
        <taxon>Bacteria</taxon>
        <taxon>Bacillati</taxon>
        <taxon>Bacillota</taxon>
        <taxon>Bacilli</taxon>
        <taxon>Bacillales</taxon>
        <taxon>Paenibacillaceae</taxon>
        <taxon>Paenibacillus</taxon>
    </lineage>
</organism>
<dbReference type="GO" id="GO:0016020">
    <property type="term" value="C:membrane"/>
    <property type="evidence" value="ECO:0007669"/>
    <property type="project" value="TreeGrafter"/>
</dbReference>
<dbReference type="PANTHER" id="PTHR44196">
    <property type="entry name" value="DEHYDROGENASE/REDUCTASE SDR FAMILY MEMBER 7B"/>
    <property type="match status" value="1"/>
</dbReference>
<dbReference type="InterPro" id="IPR002347">
    <property type="entry name" value="SDR_fam"/>
</dbReference>
<evidence type="ECO:0000256" key="2">
    <source>
        <dbReference type="ARBA" id="ARBA00023002"/>
    </source>
</evidence>
<reference evidence="3" key="1">
    <citation type="submission" date="2023-07" db="EMBL/GenBank/DDBJ databases">
        <title>Sorghum-associated microbial communities from plants grown in Nebraska, USA.</title>
        <authorList>
            <person name="Schachtman D."/>
        </authorList>
    </citation>
    <scope>NUCLEOTIDE SEQUENCE</scope>
    <source>
        <strain evidence="3">BE80</strain>
    </source>
</reference>
<name>A0AAP5H1K5_PAEAM</name>
<dbReference type="GO" id="GO:0016491">
    <property type="term" value="F:oxidoreductase activity"/>
    <property type="evidence" value="ECO:0007669"/>
    <property type="project" value="UniProtKB-KW"/>
</dbReference>
<dbReference type="Proteomes" id="UP001254832">
    <property type="component" value="Unassembled WGS sequence"/>
</dbReference>
<gene>
    <name evidence="3" type="ORF">J2W91_001525</name>
</gene>
<evidence type="ECO:0000313" key="4">
    <source>
        <dbReference type="Proteomes" id="UP001254832"/>
    </source>
</evidence>
<dbReference type="InterPro" id="IPR020904">
    <property type="entry name" value="Sc_DH/Rdtase_CS"/>
</dbReference>
<comment type="caution">
    <text evidence="3">The sequence shown here is derived from an EMBL/GenBank/DDBJ whole genome shotgun (WGS) entry which is preliminary data.</text>
</comment>
<accession>A0AAP5H1K5</accession>
<evidence type="ECO:0000313" key="3">
    <source>
        <dbReference type="EMBL" id="MDR6723073.1"/>
    </source>
</evidence>
<dbReference type="CDD" id="cd05233">
    <property type="entry name" value="SDR_c"/>
    <property type="match status" value="1"/>
</dbReference>
<keyword evidence="2" id="KW-0560">Oxidoreductase</keyword>
<comment type="similarity">
    <text evidence="1">Belongs to the short-chain dehydrogenases/reductases (SDR) family.</text>
</comment>
<dbReference type="EMBL" id="JAVDTR010000003">
    <property type="protein sequence ID" value="MDR6723073.1"/>
    <property type="molecule type" value="Genomic_DNA"/>
</dbReference>
<proteinExistence type="inferred from homology"/>
<dbReference type="RefSeq" id="WP_310137799.1">
    <property type="nucleotide sequence ID" value="NZ_JAVDTR010000003.1"/>
</dbReference>
<dbReference type="AlphaFoldDB" id="A0AAP5H1K5"/>
<dbReference type="PRINTS" id="PR00081">
    <property type="entry name" value="GDHRDH"/>
</dbReference>
<dbReference type="InterPro" id="IPR036291">
    <property type="entry name" value="NAD(P)-bd_dom_sf"/>
</dbReference>
<evidence type="ECO:0000256" key="1">
    <source>
        <dbReference type="ARBA" id="ARBA00006484"/>
    </source>
</evidence>
<dbReference type="PROSITE" id="PS00061">
    <property type="entry name" value="ADH_SHORT"/>
    <property type="match status" value="1"/>
</dbReference>
<sequence>MTTTTLNHKKVIVTGASSGIGLEVVKLLLQQNCTIVAAAKEIGGLTPDDIQLFAYVGDLSTQEGIDQLFDFALDVMGGIDIFVANAGFAYYELLGSPDWQHISNIFNINTFGAIYSAQKMKQLHGDRPYTVMCTASGMGILPLPGYALYSATKAAIRGFAEAYRYELNSGQHFKVIYPISTRTDFFKNAGNSPMPWPSQTATAVASALVKGLGSGKRDIYPSFTFRLMNTLNRIFPFALRLYANHEHAKLQQWVQQKHREETFK</sequence>
<dbReference type="Pfam" id="PF00106">
    <property type="entry name" value="adh_short"/>
    <property type="match status" value="1"/>
</dbReference>
<dbReference type="Gene3D" id="3.40.50.720">
    <property type="entry name" value="NAD(P)-binding Rossmann-like Domain"/>
    <property type="match status" value="1"/>
</dbReference>
<dbReference type="PANTHER" id="PTHR44196:SF1">
    <property type="entry name" value="DEHYDROGENASE_REDUCTASE SDR FAMILY MEMBER 7B"/>
    <property type="match status" value="1"/>
</dbReference>
<protein>
    <submittedName>
        <fullName evidence="3">Short-subunit dehydrogenase</fullName>
    </submittedName>
</protein>